<evidence type="ECO:0000256" key="2">
    <source>
        <dbReference type="ARBA" id="ARBA00022692"/>
    </source>
</evidence>
<dbReference type="GO" id="GO:0032977">
    <property type="term" value="F:membrane insertase activity"/>
    <property type="evidence" value="ECO:0007669"/>
    <property type="project" value="InterPro"/>
</dbReference>
<comment type="similarity">
    <text evidence="5">Belongs to the OXA1/ALB3/YidC family.</text>
</comment>
<dbReference type="Pfam" id="PF02096">
    <property type="entry name" value="60KD_IMP"/>
    <property type="match status" value="1"/>
</dbReference>
<reference evidence="8" key="1">
    <citation type="submission" date="2015-12" db="EMBL/GenBank/DDBJ databases">
        <title>De novo transcriptome assembly of four potential Pierce s Disease insect vectors from Arizona vineyards.</title>
        <authorList>
            <person name="Tassone E.E."/>
        </authorList>
    </citation>
    <scope>NUCLEOTIDE SEQUENCE</scope>
</reference>
<evidence type="ECO:0000256" key="3">
    <source>
        <dbReference type="ARBA" id="ARBA00022989"/>
    </source>
</evidence>
<keyword evidence="4 6" id="KW-0472">Membrane</keyword>
<dbReference type="InterPro" id="IPR028055">
    <property type="entry name" value="YidC/Oxa/ALB_C"/>
</dbReference>
<feature type="transmembrane region" description="Helical" evidence="6">
    <location>
        <begin position="112"/>
        <end position="140"/>
    </location>
</feature>
<comment type="subcellular location">
    <subcellularLocation>
        <location evidence="1 5">Membrane</location>
        <topology evidence="1 5">Multi-pass membrane protein</topology>
    </subcellularLocation>
</comment>
<dbReference type="PANTHER" id="PTHR12428:SF65">
    <property type="entry name" value="CYTOCHROME C OXIDASE ASSEMBLY PROTEIN COX18, MITOCHONDRIAL"/>
    <property type="match status" value="1"/>
</dbReference>
<dbReference type="GO" id="GO:0033617">
    <property type="term" value="P:mitochondrial respiratory chain complex IV assembly"/>
    <property type="evidence" value="ECO:0007669"/>
    <property type="project" value="TreeGrafter"/>
</dbReference>
<dbReference type="InterPro" id="IPR001708">
    <property type="entry name" value="YidC/ALB3/OXA1/COX18"/>
</dbReference>
<sequence length="364" mass="41972">MFCLKRISSAKIKQIDMLRLRRLSYLFGYNNSIKVSFNVPKVVNLSIHHFKWTRSKHFTNHNCLFELQARTISFEPVFQFQQNVFQKLSESTIVDYSKHLLILIHDSTGLPWFASIILTTFIFRSLVTLPLALYQAYILAKLVNLSPEMKNILKELKFETKVAIHKFNLTELQTKRLFKISAKKQWTKLIERDNCHPAKASLLIWLQIPMWIVISVSLRNLVYMLPGNDPVAQIRYLELSKEGCLWFPDLTTPDSIFLPIALGIINLAIIEIQSLIRLKEKSKLEKIITNVFRGFSILMIPIAAAVPSSLSLYWLSSSVYGLGQNLFLMSPKVKKMVGIPKTSTSIDKPYSHLMIQIKNKFSSH</sequence>
<feature type="domain" description="Membrane insertase YidC/Oxa/ALB C-terminal" evidence="7">
    <location>
        <begin position="112"/>
        <end position="329"/>
    </location>
</feature>
<feature type="transmembrane region" description="Helical" evidence="6">
    <location>
        <begin position="202"/>
        <end position="222"/>
    </location>
</feature>
<keyword evidence="3 6" id="KW-1133">Transmembrane helix</keyword>
<protein>
    <recommendedName>
        <fullName evidence="7">Membrane insertase YidC/Oxa/ALB C-terminal domain-containing protein</fullName>
    </recommendedName>
</protein>
<accession>A0A1B6CT92</accession>
<name>A0A1B6CT92_9HEMI</name>
<feature type="transmembrane region" description="Helical" evidence="6">
    <location>
        <begin position="256"/>
        <end position="275"/>
    </location>
</feature>
<dbReference type="PANTHER" id="PTHR12428">
    <property type="entry name" value="OXA1"/>
    <property type="match status" value="1"/>
</dbReference>
<proteinExistence type="inferred from homology"/>
<evidence type="ECO:0000259" key="7">
    <source>
        <dbReference type="Pfam" id="PF02096"/>
    </source>
</evidence>
<dbReference type="GO" id="GO:0005743">
    <property type="term" value="C:mitochondrial inner membrane"/>
    <property type="evidence" value="ECO:0007669"/>
    <property type="project" value="TreeGrafter"/>
</dbReference>
<keyword evidence="2 5" id="KW-0812">Transmembrane</keyword>
<evidence type="ECO:0000256" key="1">
    <source>
        <dbReference type="ARBA" id="ARBA00004141"/>
    </source>
</evidence>
<dbReference type="GO" id="GO:0032979">
    <property type="term" value="P:protein insertion into mitochondrial inner membrane from matrix"/>
    <property type="evidence" value="ECO:0007669"/>
    <property type="project" value="TreeGrafter"/>
</dbReference>
<dbReference type="EMBL" id="GEDC01020743">
    <property type="protein sequence ID" value="JAS16555.1"/>
    <property type="molecule type" value="Transcribed_RNA"/>
</dbReference>
<dbReference type="CDD" id="cd20069">
    <property type="entry name" value="5TM_Oxa1-like"/>
    <property type="match status" value="1"/>
</dbReference>
<evidence type="ECO:0000256" key="5">
    <source>
        <dbReference type="RuleBase" id="RU003945"/>
    </source>
</evidence>
<evidence type="ECO:0000256" key="6">
    <source>
        <dbReference type="SAM" id="Phobius"/>
    </source>
</evidence>
<dbReference type="AlphaFoldDB" id="A0A1B6CT92"/>
<feature type="transmembrane region" description="Helical" evidence="6">
    <location>
        <begin position="287"/>
        <end position="306"/>
    </location>
</feature>
<gene>
    <name evidence="8" type="ORF">g.10876</name>
</gene>
<evidence type="ECO:0000256" key="4">
    <source>
        <dbReference type="ARBA" id="ARBA00023136"/>
    </source>
</evidence>
<evidence type="ECO:0000313" key="8">
    <source>
        <dbReference type="EMBL" id="JAS16555.1"/>
    </source>
</evidence>
<organism evidence="8">
    <name type="scientific">Clastoptera arizonana</name>
    <name type="common">Arizona spittle bug</name>
    <dbReference type="NCBI Taxonomy" id="38151"/>
    <lineage>
        <taxon>Eukaryota</taxon>
        <taxon>Metazoa</taxon>
        <taxon>Ecdysozoa</taxon>
        <taxon>Arthropoda</taxon>
        <taxon>Hexapoda</taxon>
        <taxon>Insecta</taxon>
        <taxon>Pterygota</taxon>
        <taxon>Neoptera</taxon>
        <taxon>Paraneoptera</taxon>
        <taxon>Hemiptera</taxon>
        <taxon>Auchenorrhyncha</taxon>
        <taxon>Cercopoidea</taxon>
        <taxon>Clastopteridae</taxon>
        <taxon>Clastoptera</taxon>
    </lineage>
</organism>